<evidence type="ECO:0000313" key="2">
    <source>
        <dbReference type="Proteomes" id="UP000243524"/>
    </source>
</evidence>
<dbReference type="Gene3D" id="1.20.120.330">
    <property type="entry name" value="Nucleotidyltransferases domain 2"/>
    <property type="match status" value="1"/>
</dbReference>
<dbReference type="EMBL" id="PJNH01000004">
    <property type="protein sequence ID" value="PKR76820.1"/>
    <property type="molecule type" value="Genomic_DNA"/>
</dbReference>
<comment type="caution">
    <text evidence="1">The sequence shown here is derived from an EMBL/GenBank/DDBJ whole genome shotgun (WGS) entry which is preliminary data.</text>
</comment>
<dbReference type="InterPro" id="IPR007530">
    <property type="entry name" value="Aminoglycoside_adenylylTfrase"/>
</dbReference>
<organism evidence="1 2">
    <name type="scientific">Halalkalibacillus sediminis</name>
    <dbReference type="NCBI Taxonomy" id="2018042"/>
    <lineage>
        <taxon>Bacteria</taxon>
        <taxon>Bacillati</taxon>
        <taxon>Bacillota</taxon>
        <taxon>Bacilli</taxon>
        <taxon>Bacillales</taxon>
        <taxon>Bacillaceae</taxon>
        <taxon>Halalkalibacillus</taxon>
    </lineage>
</organism>
<dbReference type="Gene3D" id="3.30.460.10">
    <property type="entry name" value="Beta Polymerase, domain 2"/>
    <property type="match status" value="1"/>
</dbReference>
<reference evidence="1 2" key="1">
    <citation type="submission" date="2017-06" db="EMBL/GenBank/DDBJ databases">
        <title>the draft geome sequence of Illustriluteabacillus marina B3227.</title>
        <authorList>
            <person name="He R.-H."/>
            <person name="Du Z.-J."/>
        </authorList>
    </citation>
    <scope>NUCLEOTIDE SEQUENCE [LARGE SCALE GENOMIC DNA]</scope>
    <source>
        <strain evidence="1 2">B3227</strain>
    </source>
</reference>
<protein>
    <submittedName>
        <fullName evidence="1">Aminoglycoside adenylyltransferase</fullName>
    </submittedName>
</protein>
<keyword evidence="2" id="KW-1185">Reference proteome</keyword>
<accession>A0A2I0QRW9</accession>
<dbReference type="AlphaFoldDB" id="A0A2I0QRW9"/>
<gene>
    <name evidence="1" type="ORF">CEY16_13470</name>
</gene>
<keyword evidence="1" id="KW-0548">Nucleotidyltransferase</keyword>
<keyword evidence="1" id="KW-0808">Transferase</keyword>
<sequence length="287" mass="33804">MNRSMYDKIIENFVLFSEEDDDIRAALIVGSRARKEKPADSWSDLDLVVFTQNPKPLLNEKEWLQKIGDPRITFLENTAVGGGTERRILFEGGQDVDFAVFPTTYIKHLEKDTQALGVLAKGVRVLIDKDKMTDSLIESAKNKDKENHSISQEELNNFINDFWYHAVLAAKKLRRGELLYGKNISDSYMKNILIFFIKTQKKLQMGDEFKHWHEMRFFEEWADSQVIQSFKRLYSRYEEDEIWETLRNTMQIYHEIAVDVCKMLNTPYPFEADRYANELVDSLYEER</sequence>
<evidence type="ECO:0000313" key="1">
    <source>
        <dbReference type="EMBL" id="PKR76820.1"/>
    </source>
</evidence>
<dbReference type="Pfam" id="PF04439">
    <property type="entry name" value="Adenyl_transf"/>
    <property type="match status" value="1"/>
</dbReference>
<dbReference type="Proteomes" id="UP000243524">
    <property type="component" value="Unassembled WGS sequence"/>
</dbReference>
<dbReference type="OrthoDB" id="9776406at2"/>
<dbReference type="SUPFAM" id="SSF81631">
    <property type="entry name" value="PAP/OAS1 substrate-binding domain"/>
    <property type="match status" value="1"/>
</dbReference>
<dbReference type="InterPro" id="IPR043519">
    <property type="entry name" value="NT_sf"/>
</dbReference>
<proteinExistence type="predicted"/>
<dbReference type="GO" id="GO:0016779">
    <property type="term" value="F:nucleotidyltransferase activity"/>
    <property type="evidence" value="ECO:0007669"/>
    <property type="project" value="UniProtKB-KW"/>
</dbReference>
<dbReference type="SUPFAM" id="SSF81301">
    <property type="entry name" value="Nucleotidyltransferase"/>
    <property type="match status" value="1"/>
</dbReference>
<dbReference type="CDD" id="cd05403">
    <property type="entry name" value="NT_KNTase_like"/>
    <property type="match status" value="1"/>
</dbReference>
<name>A0A2I0QRW9_9BACI</name>